<sequence>MRDDDAPRPGTAPIPGSSWLAGAPGDPEVALPDEHREHVRVLLARGRRVNAIRLYRDLTGACLADASAAVDRLT</sequence>
<dbReference type="HOGENOM" id="CLU_2680267_0_0_11"/>
<dbReference type="Proteomes" id="UP000007962">
    <property type="component" value="Chromosome"/>
</dbReference>
<evidence type="ECO:0000313" key="3">
    <source>
        <dbReference type="Proteomes" id="UP000007962"/>
    </source>
</evidence>
<dbReference type="STRING" id="471853.Bcav_1720"/>
<organism evidence="2 3">
    <name type="scientific">Beutenbergia cavernae (strain ATCC BAA-8 / DSM 12333 / CCUG 43141 / JCM 11478 / NBRC 16432 / NCIMB 13614 / HKI 0122)</name>
    <dbReference type="NCBI Taxonomy" id="471853"/>
    <lineage>
        <taxon>Bacteria</taxon>
        <taxon>Bacillati</taxon>
        <taxon>Actinomycetota</taxon>
        <taxon>Actinomycetes</taxon>
        <taxon>Micrococcales</taxon>
        <taxon>Beutenbergiaceae</taxon>
        <taxon>Beutenbergia</taxon>
    </lineage>
</organism>
<protein>
    <submittedName>
        <fullName evidence="2">Uncharacterized protein</fullName>
    </submittedName>
</protein>
<name>C5C463_BEUC1</name>
<accession>C5C463</accession>
<gene>
    <name evidence="2" type="ordered locus">Bcav_1720</name>
</gene>
<reference evidence="2 3" key="1">
    <citation type="journal article" date="2009" name="Stand. Genomic Sci.">
        <title>Complete genome sequence of Beutenbergia cavernae type strain (HKI 0122).</title>
        <authorList>
            <person name="Land M."/>
            <person name="Pukall R."/>
            <person name="Abt B."/>
            <person name="Goker M."/>
            <person name="Rohde M."/>
            <person name="Glavina Del Rio T."/>
            <person name="Tice H."/>
            <person name="Copeland A."/>
            <person name="Cheng J.F."/>
            <person name="Lucas S."/>
            <person name="Chen F."/>
            <person name="Nolan M."/>
            <person name="Bruce D."/>
            <person name="Goodwin L."/>
            <person name="Pitluck S."/>
            <person name="Ivanova N."/>
            <person name="Mavromatis K."/>
            <person name="Ovchinnikova G."/>
            <person name="Pati A."/>
            <person name="Chen A."/>
            <person name="Palaniappan K."/>
            <person name="Hauser L."/>
            <person name="Chang Y.J."/>
            <person name="Jefferies C.C."/>
            <person name="Saunders E."/>
            <person name="Brettin T."/>
            <person name="Detter J.C."/>
            <person name="Han C."/>
            <person name="Chain P."/>
            <person name="Bristow J."/>
            <person name="Eisen J.A."/>
            <person name="Markowitz V."/>
            <person name="Hugenholtz P."/>
            <person name="Kyrpides N.C."/>
            <person name="Klenk H.P."/>
            <person name="Lapidus A."/>
        </authorList>
    </citation>
    <scope>NUCLEOTIDE SEQUENCE [LARGE SCALE GENOMIC DNA]</scope>
    <source>
        <strain evidence="3">ATCC BAA-8 / DSM 12333 / NBRC 16432</strain>
    </source>
</reference>
<evidence type="ECO:0000313" key="2">
    <source>
        <dbReference type="EMBL" id="ACQ79976.1"/>
    </source>
</evidence>
<dbReference type="EMBL" id="CP001618">
    <property type="protein sequence ID" value="ACQ79976.1"/>
    <property type="molecule type" value="Genomic_DNA"/>
</dbReference>
<evidence type="ECO:0000256" key="1">
    <source>
        <dbReference type="SAM" id="MobiDB-lite"/>
    </source>
</evidence>
<dbReference type="RefSeq" id="WP_015882216.1">
    <property type="nucleotide sequence ID" value="NC_012669.1"/>
</dbReference>
<proteinExistence type="predicted"/>
<keyword evidence="3" id="KW-1185">Reference proteome</keyword>
<dbReference type="KEGG" id="bcv:Bcav_1720"/>
<dbReference type="OrthoDB" id="3298842at2"/>
<dbReference type="AlphaFoldDB" id="C5C463"/>
<feature type="region of interest" description="Disordered" evidence="1">
    <location>
        <begin position="1"/>
        <end position="27"/>
    </location>
</feature>